<evidence type="ECO:0000256" key="5">
    <source>
        <dbReference type="ARBA" id="ARBA00023134"/>
    </source>
</evidence>
<comment type="subcellular location">
    <subcellularLocation>
        <location evidence="9">Cytoplasm</location>
    </subcellularLocation>
    <text evidence="9">The SRP-RNC complex is targeted to the cytoplasmic membrane.</text>
</comment>
<dbReference type="GO" id="GO:0006614">
    <property type="term" value="P:SRP-dependent cotranslational protein targeting to membrane"/>
    <property type="evidence" value="ECO:0007669"/>
    <property type="project" value="InterPro"/>
</dbReference>
<dbReference type="Pfam" id="PF02978">
    <property type="entry name" value="SRP_SPB"/>
    <property type="match status" value="1"/>
</dbReference>
<comment type="function">
    <text evidence="9">Involved in targeting and insertion of nascent membrane proteins into the cytoplasmic membrane. Binds to the hydrophobic signal sequence of the ribosome-nascent chain (RNC) as it emerges from the ribosomes. The SRP-RNC complex is then targeted to the cytoplasmic membrane where it interacts with the SRP receptor FtsY.</text>
</comment>
<dbReference type="HAMAP" id="MF_00306">
    <property type="entry name" value="SRP54"/>
    <property type="match status" value="1"/>
</dbReference>
<dbReference type="InterPro" id="IPR022941">
    <property type="entry name" value="SRP54"/>
</dbReference>
<keyword evidence="3 9" id="KW-0378">Hydrolase</keyword>
<keyword evidence="6 9" id="KW-0733">Signal recognition particle</keyword>
<keyword evidence="9" id="KW-0963">Cytoplasm</keyword>
<evidence type="ECO:0000256" key="7">
    <source>
        <dbReference type="ARBA" id="ARBA00023274"/>
    </source>
</evidence>
<keyword evidence="2 9" id="KW-0547">Nucleotide-binding</keyword>
<evidence type="ECO:0000259" key="10">
    <source>
        <dbReference type="PROSITE" id="PS00300"/>
    </source>
</evidence>
<keyword evidence="7 9" id="KW-0687">Ribonucleoprotein</keyword>
<dbReference type="SMART" id="SM00382">
    <property type="entry name" value="AAA"/>
    <property type="match status" value="1"/>
</dbReference>
<dbReference type="InterPro" id="IPR013822">
    <property type="entry name" value="Signal_recog_particl_SRP54_hlx"/>
</dbReference>
<dbReference type="AlphaFoldDB" id="A0A9D9NG06"/>
<proteinExistence type="inferred from homology"/>
<dbReference type="PANTHER" id="PTHR11564:SF5">
    <property type="entry name" value="SIGNAL RECOGNITION PARTICLE SUBUNIT SRP54"/>
    <property type="match status" value="1"/>
</dbReference>
<organism evidence="11 12">
    <name type="scientific">Candidatus Cryptobacteroides faecavium</name>
    <dbReference type="NCBI Taxonomy" id="2840762"/>
    <lineage>
        <taxon>Bacteria</taxon>
        <taxon>Pseudomonadati</taxon>
        <taxon>Bacteroidota</taxon>
        <taxon>Bacteroidia</taxon>
        <taxon>Bacteroidales</taxon>
        <taxon>Candidatus Cryptobacteroides</taxon>
    </lineage>
</organism>
<dbReference type="SUPFAM" id="SSF52540">
    <property type="entry name" value="P-loop containing nucleoside triphosphate hydrolases"/>
    <property type="match status" value="1"/>
</dbReference>
<dbReference type="CDD" id="cd18539">
    <property type="entry name" value="SRP_G"/>
    <property type="match status" value="1"/>
</dbReference>
<dbReference type="InterPro" id="IPR027417">
    <property type="entry name" value="P-loop_NTPase"/>
</dbReference>
<dbReference type="InterPro" id="IPR003593">
    <property type="entry name" value="AAA+_ATPase"/>
</dbReference>
<dbReference type="PANTHER" id="PTHR11564">
    <property type="entry name" value="SIGNAL RECOGNITION PARTICLE 54K PROTEIN SRP54"/>
    <property type="match status" value="1"/>
</dbReference>
<comment type="caution">
    <text evidence="11">The sequence shown here is derived from an EMBL/GenBank/DDBJ whole genome shotgun (WGS) entry which is preliminary data.</text>
</comment>
<dbReference type="Gene3D" id="3.40.50.300">
    <property type="entry name" value="P-loop containing nucleotide triphosphate hydrolases"/>
    <property type="match status" value="1"/>
</dbReference>
<feature type="domain" description="SRP54-type proteins GTP-binding" evidence="10">
    <location>
        <begin position="268"/>
        <end position="281"/>
    </location>
</feature>
<accession>A0A9D9NG06</accession>
<dbReference type="NCBIfam" id="TIGR00959">
    <property type="entry name" value="ffh"/>
    <property type="match status" value="1"/>
</dbReference>
<dbReference type="InterPro" id="IPR004780">
    <property type="entry name" value="SRP"/>
</dbReference>
<reference evidence="11" key="1">
    <citation type="submission" date="2020-10" db="EMBL/GenBank/DDBJ databases">
        <authorList>
            <person name="Gilroy R."/>
        </authorList>
    </citation>
    <scope>NUCLEOTIDE SEQUENCE</scope>
    <source>
        <strain evidence="11">B2-22910</strain>
    </source>
</reference>
<dbReference type="GO" id="GO:0048500">
    <property type="term" value="C:signal recognition particle"/>
    <property type="evidence" value="ECO:0007669"/>
    <property type="project" value="UniProtKB-UniRule"/>
</dbReference>
<gene>
    <name evidence="9 11" type="primary">ffh</name>
    <name evidence="11" type="ORF">IAB82_08715</name>
</gene>
<name>A0A9D9NG06_9BACT</name>
<evidence type="ECO:0000256" key="6">
    <source>
        <dbReference type="ARBA" id="ARBA00023135"/>
    </source>
</evidence>
<evidence type="ECO:0000256" key="1">
    <source>
        <dbReference type="ARBA" id="ARBA00005450"/>
    </source>
</evidence>
<dbReference type="EMBL" id="JADIMB010000128">
    <property type="protein sequence ID" value="MBO8471858.1"/>
    <property type="molecule type" value="Genomic_DNA"/>
</dbReference>
<feature type="binding site" evidence="9">
    <location>
        <begin position="106"/>
        <end position="113"/>
    </location>
    <ligand>
        <name>GTP</name>
        <dbReference type="ChEBI" id="CHEBI:37565"/>
    </ligand>
</feature>
<dbReference type="Pfam" id="PF02881">
    <property type="entry name" value="SRP54_N"/>
    <property type="match status" value="1"/>
</dbReference>
<keyword evidence="4 9" id="KW-0694">RNA-binding</keyword>
<evidence type="ECO:0000313" key="11">
    <source>
        <dbReference type="EMBL" id="MBO8471858.1"/>
    </source>
</evidence>
<dbReference type="GO" id="GO:0008312">
    <property type="term" value="F:7S RNA binding"/>
    <property type="evidence" value="ECO:0007669"/>
    <property type="project" value="InterPro"/>
</dbReference>
<comment type="subunit">
    <text evidence="9">Part of the signal recognition particle protein translocation system, which is composed of SRP and FtsY.</text>
</comment>
<dbReference type="InterPro" id="IPR042101">
    <property type="entry name" value="SRP54_N_sf"/>
</dbReference>
<dbReference type="PROSITE" id="PS00300">
    <property type="entry name" value="SRP54"/>
    <property type="match status" value="1"/>
</dbReference>
<dbReference type="SMART" id="SM00963">
    <property type="entry name" value="SRP54_N"/>
    <property type="match status" value="1"/>
</dbReference>
<evidence type="ECO:0000313" key="12">
    <source>
        <dbReference type="Proteomes" id="UP000823603"/>
    </source>
</evidence>
<evidence type="ECO:0000256" key="4">
    <source>
        <dbReference type="ARBA" id="ARBA00022884"/>
    </source>
</evidence>
<dbReference type="InterPro" id="IPR000897">
    <property type="entry name" value="SRP54_GTPase_dom"/>
</dbReference>
<keyword evidence="5 9" id="KW-0342">GTP-binding</keyword>
<dbReference type="Gene3D" id="1.20.120.140">
    <property type="entry name" value="Signal recognition particle SRP54, nucleotide-binding domain"/>
    <property type="match status" value="1"/>
</dbReference>
<dbReference type="SUPFAM" id="SSF47446">
    <property type="entry name" value="Signal peptide-binding domain"/>
    <property type="match status" value="1"/>
</dbReference>
<evidence type="ECO:0000256" key="3">
    <source>
        <dbReference type="ARBA" id="ARBA00022801"/>
    </source>
</evidence>
<evidence type="ECO:0000256" key="2">
    <source>
        <dbReference type="ARBA" id="ARBA00022741"/>
    </source>
</evidence>
<comment type="domain">
    <text evidence="9">Composed of three domains: the N-terminal N domain, which is responsible for interactions with the ribosome, the central G domain, which binds GTP, and the C-terminal M domain, which binds the RNA and the signal sequence of the RNC.</text>
</comment>
<dbReference type="Gene3D" id="1.10.260.30">
    <property type="entry name" value="Signal recognition particle, SRP54 subunit, M-domain"/>
    <property type="match status" value="1"/>
</dbReference>
<feature type="binding site" evidence="9">
    <location>
        <begin position="189"/>
        <end position="193"/>
    </location>
    <ligand>
        <name>GTP</name>
        <dbReference type="ChEBI" id="CHEBI:37565"/>
    </ligand>
</feature>
<dbReference type="FunFam" id="3.40.50.300:FF:000022">
    <property type="entry name" value="Signal recognition particle 54 kDa subunit"/>
    <property type="match status" value="1"/>
</dbReference>
<dbReference type="EC" id="3.6.5.4" evidence="9"/>
<dbReference type="InterPro" id="IPR004125">
    <property type="entry name" value="Signal_recog_particle_SRP54_M"/>
</dbReference>
<protein>
    <recommendedName>
        <fullName evidence="9">Signal recognition particle protein</fullName>
        <ecNumber evidence="9">3.6.5.4</ecNumber>
    </recommendedName>
    <alternativeName>
        <fullName evidence="9">Fifty-four homolog</fullName>
    </alternativeName>
</protein>
<reference evidence="11" key="2">
    <citation type="journal article" date="2021" name="PeerJ">
        <title>Extensive microbial diversity within the chicken gut microbiome revealed by metagenomics and culture.</title>
        <authorList>
            <person name="Gilroy R."/>
            <person name="Ravi A."/>
            <person name="Getino M."/>
            <person name="Pursley I."/>
            <person name="Horton D.L."/>
            <person name="Alikhan N.F."/>
            <person name="Baker D."/>
            <person name="Gharbi K."/>
            <person name="Hall N."/>
            <person name="Watson M."/>
            <person name="Adriaenssens E.M."/>
            <person name="Foster-Nyarko E."/>
            <person name="Jarju S."/>
            <person name="Secka A."/>
            <person name="Antonio M."/>
            <person name="Oren A."/>
            <person name="Chaudhuri R.R."/>
            <person name="La Ragione R."/>
            <person name="Hildebrand F."/>
            <person name="Pallen M.J."/>
        </authorList>
    </citation>
    <scope>NUCLEOTIDE SEQUENCE</scope>
    <source>
        <strain evidence="11">B2-22910</strain>
    </source>
</reference>
<evidence type="ECO:0000256" key="9">
    <source>
        <dbReference type="HAMAP-Rule" id="MF_00306"/>
    </source>
</evidence>
<dbReference type="GO" id="GO:0005525">
    <property type="term" value="F:GTP binding"/>
    <property type="evidence" value="ECO:0007669"/>
    <property type="project" value="UniProtKB-UniRule"/>
</dbReference>
<evidence type="ECO:0000256" key="8">
    <source>
        <dbReference type="ARBA" id="ARBA00048027"/>
    </source>
</evidence>
<comment type="catalytic activity">
    <reaction evidence="8 9">
        <text>GTP + H2O = GDP + phosphate + H(+)</text>
        <dbReference type="Rhea" id="RHEA:19669"/>
        <dbReference type="ChEBI" id="CHEBI:15377"/>
        <dbReference type="ChEBI" id="CHEBI:15378"/>
        <dbReference type="ChEBI" id="CHEBI:37565"/>
        <dbReference type="ChEBI" id="CHEBI:43474"/>
        <dbReference type="ChEBI" id="CHEBI:58189"/>
        <dbReference type="EC" id="3.6.5.4"/>
    </reaction>
</comment>
<dbReference type="SMART" id="SM00962">
    <property type="entry name" value="SRP54"/>
    <property type="match status" value="1"/>
</dbReference>
<dbReference type="Proteomes" id="UP000823603">
    <property type="component" value="Unassembled WGS sequence"/>
</dbReference>
<sequence length="441" mass="48363">MFENLVDRLERSFKILKGEGKITEINVAETLKDIRRALLDADVSYKIAKQFCDDVKKKAMGQNVLTAVKPEQMMVKIVHDELAELMGSNSSDINVKGQPGVVLVAGLNGSGKTTFSGKLALYIKSKKGMKVLLAACDTFRPAAIDQLKVLGDQAGVPVYSEPEEKNPVTVARNAVAYAKKEGYSVVIVDTAGRLAVDQELMDEIAAVHSAVNPTETLFVVDAMTGQDAVETAKAFNDRLDFDGVVLTKMDGDTRGGAALSIKAVVGKPIKFVSTGEKMEALDVFHPKRIADRILGMGDVVTLVEKAQEQFDEEQARKLKKKLAKNQFTISDFYDQIQQVKKMGNIKDLASMIPGMGKALKDVEIKDDAFKGIEAIIQSMTPAERESPEIINGSRRKRIADGSGTSVAEVNRLLKQFEDTRKVMKTVMTGGMSNMMHRMKRR</sequence>
<dbReference type="Pfam" id="PF00448">
    <property type="entry name" value="SRP54"/>
    <property type="match status" value="1"/>
</dbReference>
<dbReference type="GO" id="GO:0003924">
    <property type="term" value="F:GTPase activity"/>
    <property type="evidence" value="ECO:0007669"/>
    <property type="project" value="UniProtKB-UniRule"/>
</dbReference>
<dbReference type="InterPro" id="IPR036891">
    <property type="entry name" value="Signal_recog_part_SRP54_M_sf"/>
</dbReference>
<feature type="binding site" evidence="9">
    <location>
        <begin position="247"/>
        <end position="250"/>
    </location>
    <ligand>
        <name>GTP</name>
        <dbReference type="ChEBI" id="CHEBI:37565"/>
    </ligand>
</feature>
<comment type="similarity">
    <text evidence="1 9">Belongs to the GTP-binding SRP family. SRP54 subfamily.</text>
</comment>